<reference evidence="1" key="1">
    <citation type="journal article" date="2022" name="bioRxiv">
        <title>Sequencing and chromosome-scale assembly of the giantPleurodeles waltlgenome.</title>
        <authorList>
            <person name="Brown T."/>
            <person name="Elewa A."/>
            <person name="Iarovenko S."/>
            <person name="Subramanian E."/>
            <person name="Araus A.J."/>
            <person name="Petzold A."/>
            <person name="Susuki M."/>
            <person name="Suzuki K.-i.T."/>
            <person name="Hayashi T."/>
            <person name="Toyoda A."/>
            <person name="Oliveira C."/>
            <person name="Osipova E."/>
            <person name="Leigh N.D."/>
            <person name="Simon A."/>
            <person name="Yun M.H."/>
        </authorList>
    </citation>
    <scope>NUCLEOTIDE SEQUENCE</scope>
    <source>
        <strain evidence="1">20211129_DDA</strain>
        <tissue evidence="1">Liver</tissue>
    </source>
</reference>
<dbReference type="AlphaFoldDB" id="A0AAV7NP18"/>
<organism evidence="1 2">
    <name type="scientific">Pleurodeles waltl</name>
    <name type="common">Iberian ribbed newt</name>
    <dbReference type="NCBI Taxonomy" id="8319"/>
    <lineage>
        <taxon>Eukaryota</taxon>
        <taxon>Metazoa</taxon>
        <taxon>Chordata</taxon>
        <taxon>Craniata</taxon>
        <taxon>Vertebrata</taxon>
        <taxon>Euteleostomi</taxon>
        <taxon>Amphibia</taxon>
        <taxon>Batrachia</taxon>
        <taxon>Caudata</taxon>
        <taxon>Salamandroidea</taxon>
        <taxon>Salamandridae</taxon>
        <taxon>Pleurodelinae</taxon>
        <taxon>Pleurodeles</taxon>
    </lineage>
</organism>
<dbReference type="EMBL" id="JANPWB010000012">
    <property type="protein sequence ID" value="KAJ1117239.1"/>
    <property type="molecule type" value="Genomic_DNA"/>
</dbReference>
<keyword evidence="2" id="KW-1185">Reference proteome</keyword>
<proteinExistence type="predicted"/>
<evidence type="ECO:0000313" key="1">
    <source>
        <dbReference type="EMBL" id="KAJ1117239.1"/>
    </source>
</evidence>
<evidence type="ECO:0000313" key="2">
    <source>
        <dbReference type="Proteomes" id="UP001066276"/>
    </source>
</evidence>
<accession>A0AAV7NP18</accession>
<gene>
    <name evidence="1" type="ORF">NDU88_005439</name>
</gene>
<comment type="caution">
    <text evidence="1">The sequence shown here is derived from an EMBL/GenBank/DDBJ whole genome shotgun (WGS) entry which is preliminary data.</text>
</comment>
<dbReference type="Proteomes" id="UP001066276">
    <property type="component" value="Chromosome 8"/>
</dbReference>
<protein>
    <submittedName>
        <fullName evidence="1">Uncharacterized protein</fullName>
    </submittedName>
</protein>
<name>A0AAV7NP18_PLEWA</name>
<sequence>MISVVLEWKGGRRTLWVLPERKDVVQARAFSWIPASWRRADRGPDVVSGGDEGGLRAVVTAKTRLGRVQDVVDFEVAGQLFVDHLLGHFCREREQGDGTEVLEVLGVRLGLLQKGVDLGVLPAFWEGCCLEGTVDCFPEVGRDGCAGFVEDVVRAGVRWGSGVDGVHGFDGVFVADAGPDGQATGASGSRRGGGLSGGCGGVGVEAVVDVGDLAVEEGGQGVAQVLRWRDVVGDGAGVGEFFHDAEELFGVVCVVV</sequence>